<feature type="domain" description="PAC" evidence="10">
    <location>
        <begin position="315"/>
        <end position="367"/>
    </location>
</feature>
<evidence type="ECO:0000256" key="5">
    <source>
        <dbReference type="ARBA" id="ARBA00022777"/>
    </source>
</evidence>
<evidence type="ECO:0000256" key="2">
    <source>
        <dbReference type="ARBA" id="ARBA00012438"/>
    </source>
</evidence>
<dbReference type="Pfam" id="PF08448">
    <property type="entry name" value="PAS_4"/>
    <property type="match status" value="1"/>
</dbReference>
<accession>A0A1J5RSU8</accession>
<dbReference type="InterPro" id="IPR013656">
    <property type="entry name" value="PAS_4"/>
</dbReference>
<keyword evidence="7" id="KW-1133">Transmembrane helix</keyword>
<dbReference type="InterPro" id="IPR036097">
    <property type="entry name" value="HisK_dim/P_sf"/>
</dbReference>
<dbReference type="SUPFAM" id="SSF55874">
    <property type="entry name" value="ATPase domain of HSP90 chaperone/DNA topoisomerase II/histidine kinase"/>
    <property type="match status" value="1"/>
</dbReference>
<name>A0A1J5RSU8_9ZZZZ</name>
<dbReference type="AlphaFoldDB" id="A0A1J5RSU8"/>
<comment type="caution">
    <text evidence="12">The sequence shown here is derived from an EMBL/GenBank/DDBJ whole genome shotgun (WGS) entry which is preliminary data.</text>
</comment>
<dbReference type="CDD" id="cd06225">
    <property type="entry name" value="HAMP"/>
    <property type="match status" value="1"/>
</dbReference>
<evidence type="ECO:0000259" key="9">
    <source>
        <dbReference type="PROSITE" id="PS50112"/>
    </source>
</evidence>
<evidence type="ECO:0000256" key="6">
    <source>
        <dbReference type="ARBA" id="ARBA00023136"/>
    </source>
</evidence>
<dbReference type="GO" id="GO:0000155">
    <property type="term" value="F:phosphorelay sensor kinase activity"/>
    <property type="evidence" value="ECO:0007669"/>
    <property type="project" value="InterPro"/>
</dbReference>
<evidence type="ECO:0000259" key="10">
    <source>
        <dbReference type="PROSITE" id="PS50113"/>
    </source>
</evidence>
<dbReference type="InterPro" id="IPR050351">
    <property type="entry name" value="BphY/WalK/GraS-like"/>
</dbReference>
<dbReference type="InterPro" id="IPR036890">
    <property type="entry name" value="HATPase_C_sf"/>
</dbReference>
<evidence type="ECO:0000259" key="11">
    <source>
        <dbReference type="PROSITE" id="PS50885"/>
    </source>
</evidence>
<dbReference type="Gene3D" id="1.10.287.130">
    <property type="match status" value="1"/>
</dbReference>
<keyword evidence="6 7" id="KW-0472">Membrane</keyword>
<evidence type="ECO:0000256" key="7">
    <source>
        <dbReference type="SAM" id="Phobius"/>
    </source>
</evidence>
<dbReference type="SUPFAM" id="SSF47384">
    <property type="entry name" value="Homodimeric domain of signal transducing histidine kinase"/>
    <property type="match status" value="1"/>
</dbReference>
<protein>
    <recommendedName>
        <fullName evidence="2">histidine kinase</fullName>
        <ecNumber evidence="2">2.7.13.3</ecNumber>
    </recommendedName>
</protein>
<reference evidence="12" key="1">
    <citation type="submission" date="2016-10" db="EMBL/GenBank/DDBJ databases">
        <title>Sequence of Gallionella enrichment culture.</title>
        <authorList>
            <person name="Poehlein A."/>
            <person name="Muehling M."/>
            <person name="Daniel R."/>
        </authorList>
    </citation>
    <scope>NUCLEOTIDE SEQUENCE</scope>
</reference>
<dbReference type="SMART" id="SM00304">
    <property type="entry name" value="HAMP"/>
    <property type="match status" value="1"/>
</dbReference>
<comment type="catalytic activity">
    <reaction evidence="1">
        <text>ATP + protein L-histidine = ADP + protein N-phospho-L-histidine.</text>
        <dbReference type="EC" id="2.7.13.3"/>
    </reaction>
</comment>
<feature type="transmembrane region" description="Helical" evidence="7">
    <location>
        <begin position="12"/>
        <end position="32"/>
    </location>
</feature>
<dbReference type="InterPro" id="IPR000014">
    <property type="entry name" value="PAS"/>
</dbReference>
<dbReference type="InterPro" id="IPR005467">
    <property type="entry name" value="His_kinase_dom"/>
</dbReference>
<dbReference type="FunFam" id="3.30.565.10:FF:000006">
    <property type="entry name" value="Sensor histidine kinase WalK"/>
    <property type="match status" value="1"/>
</dbReference>
<dbReference type="InterPro" id="IPR035965">
    <property type="entry name" value="PAS-like_dom_sf"/>
</dbReference>
<dbReference type="PRINTS" id="PR00344">
    <property type="entry name" value="BCTRLSENSOR"/>
</dbReference>
<dbReference type="Gene3D" id="6.10.340.10">
    <property type="match status" value="1"/>
</dbReference>
<dbReference type="CDD" id="cd00130">
    <property type="entry name" value="PAS"/>
    <property type="match status" value="1"/>
</dbReference>
<dbReference type="PROSITE" id="PS50112">
    <property type="entry name" value="PAS"/>
    <property type="match status" value="1"/>
</dbReference>
<feature type="domain" description="HAMP" evidence="11">
    <location>
        <begin position="187"/>
        <end position="239"/>
    </location>
</feature>
<dbReference type="Pfam" id="PF00512">
    <property type="entry name" value="HisKA"/>
    <property type="match status" value="1"/>
</dbReference>
<dbReference type="PANTHER" id="PTHR42878">
    <property type="entry name" value="TWO-COMPONENT HISTIDINE KINASE"/>
    <property type="match status" value="1"/>
</dbReference>
<keyword evidence="5" id="KW-0418">Kinase</keyword>
<dbReference type="EMBL" id="MLJW01000229">
    <property type="protein sequence ID" value="OIQ92547.1"/>
    <property type="molecule type" value="Genomic_DNA"/>
</dbReference>
<dbReference type="InterPro" id="IPR003661">
    <property type="entry name" value="HisK_dim/P_dom"/>
</dbReference>
<keyword evidence="3" id="KW-0597">Phosphoprotein</keyword>
<dbReference type="NCBIfam" id="TIGR00229">
    <property type="entry name" value="sensory_box"/>
    <property type="match status" value="1"/>
</dbReference>
<dbReference type="GO" id="GO:0000156">
    <property type="term" value="F:phosphorelay response regulator activity"/>
    <property type="evidence" value="ECO:0007669"/>
    <property type="project" value="TreeGrafter"/>
</dbReference>
<dbReference type="EC" id="2.7.13.3" evidence="2"/>
<evidence type="ECO:0000313" key="12">
    <source>
        <dbReference type="EMBL" id="OIQ92547.1"/>
    </source>
</evidence>
<sequence length="601" mass="65003">MNKPRFGLIARIATLVLLIEIIACGLLGFFYVQRFSQAEMDRLHAQLRLFAQLVAQENLPISAVSDGAMLRAFIGVPCEQAMIIGQGGWVIAALDPALLGQSAASLPGDDPAWAAGSGGERFRAWDDHLSYTALLRAANGAPLYILRLTVNSAEINHQRLAIILRGLALAGLVVVLGSLAILLMTRAMITRRLDRSLDVLLRIENGDLSSRIEVPVADELGRLQDGINSMTATIGALVGQHRRNEEEITAILDAIADGVLAVGLDGRILRCNPSAARLLGANADALAAQDFAACLPALAARLPAAWQQAGSAGEAEILVELPRPPGEPREAEASHAPILDQSGAVLGGVLVLHDITERSKTERRLQDAVERLTVSNTELERFAYVASHDLQEPLRTIVSFTQLLERRWGESLPGEAREYSGFVIDAAKHMRLLITDLLTYSRVNSKSSRQEVLPLEDCCEAALRNLHESLQESGGAVTLADLPWVRGDKIQLIQLFQNLIGNALKFRRPGVAPRVTVSARRLDDAWQVDVADNGIGIDAGGQDVFEIFNRLQARQVYPGSGVGLAICKRIVQKHGGAIWYDSQPGQGTIFHVTLPLSGARE</sequence>
<feature type="domain" description="PAS" evidence="9">
    <location>
        <begin position="244"/>
        <end position="289"/>
    </location>
</feature>
<dbReference type="PROSITE" id="PS50113">
    <property type="entry name" value="PAC"/>
    <property type="match status" value="1"/>
</dbReference>
<dbReference type="Gene3D" id="3.30.450.20">
    <property type="entry name" value="PAS domain"/>
    <property type="match status" value="1"/>
</dbReference>
<gene>
    <name evidence="12" type="primary">cph1_34</name>
    <name evidence="12" type="ORF">GALL_255420</name>
</gene>
<dbReference type="InterPro" id="IPR003594">
    <property type="entry name" value="HATPase_dom"/>
</dbReference>
<dbReference type="Pfam" id="PF02518">
    <property type="entry name" value="HATPase_c"/>
    <property type="match status" value="1"/>
</dbReference>
<dbReference type="SUPFAM" id="SSF158472">
    <property type="entry name" value="HAMP domain-like"/>
    <property type="match status" value="1"/>
</dbReference>
<dbReference type="InterPro" id="IPR003660">
    <property type="entry name" value="HAMP_dom"/>
</dbReference>
<dbReference type="GO" id="GO:0030295">
    <property type="term" value="F:protein kinase activator activity"/>
    <property type="evidence" value="ECO:0007669"/>
    <property type="project" value="TreeGrafter"/>
</dbReference>
<dbReference type="PROSITE" id="PS50109">
    <property type="entry name" value="HIS_KIN"/>
    <property type="match status" value="1"/>
</dbReference>
<dbReference type="InterPro" id="IPR000700">
    <property type="entry name" value="PAS-assoc_C"/>
</dbReference>
<dbReference type="PANTHER" id="PTHR42878:SF15">
    <property type="entry name" value="BACTERIOPHYTOCHROME"/>
    <property type="match status" value="1"/>
</dbReference>
<organism evidence="12">
    <name type="scientific">mine drainage metagenome</name>
    <dbReference type="NCBI Taxonomy" id="410659"/>
    <lineage>
        <taxon>unclassified sequences</taxon>
        <taxon>metagenomes</taxon>
        <taxon>ecological metagenomes</taxon>
    </lineage>
</organism>
<dbReference type="SUPFAM" id="SSF55785">
    <property type="entry name" value="PYP-like sensor domain (PAS domain)"/>
    <property type="match status" value="1"/>
</dbReference>
<dbReference type="Gene3D" id="3.30.565.10">
    <property type="entry name" value="Histidine kinase-like ATPase, C-terminal domain"/>
    <property type="match status" value="1"/>
</dbReference>
<evidence type="ECO:0000256" key="4">
    <source>
        <dbReference type="ARBA" id="ARBA00022679"/>
    </source>
</evidence>
<evidence type="ECO:0000256" key="1">
    <source>
        <dbReference type="ARBA" id="ARBA00000085"/>
    </source>
</evidence>
<dbReference type="SMART" id="SM00388">
    <property type="entry name" value="HisKA"/>
    <property type="match status" value="1"/>
</dbReference>
<feature type="domain" description="Histidine kinase" evidence="8">
    <location>
        <begin position="385"/>
        <end position="598"/>
    </location>
</feature>
<dbReference type="Pfam" id="PF00672">
    <property type="entry name" value="HAMP"/>
    <property type="match status" value="1"/>
</dbReference>
<keyword evidence="7" id="KW-0812">Transmembrane</keyword>
<dbReference type="GO" id="GO:0016020">
    <property type="term" value="C:membrane"/>
    <property type="evidence" value="ECO:0007669"/>
    <property type="project" value="UniProtKB-SubCell"/>
</dbReference>
<keyword evidence="4 12" id="KW-0808">Transferase</keyword>
<dbReference type="PROSITE" id="PS50885">
    <property type="entry name" value="HAMP"/>
    <property type="match status" value="1"/>
</dbReference>
<feature type="transmembrane region" description="Helical" evidence="7">
    <location>
        <begin position="162"/>
        <end position="185"/>
    </location>
</feature>
<dbReference type="GO" id="GO:0007234">
    <property type="term" value="P:osmosensory signaling via phosphorelay pathway"/>
    <property type="evidence" value="ECO:0007669"/>
    <property type="project" value="TreeGrafter"/>
</dbReference>
<evidence type="ECO:0000259" key="8">
    <source>
        <dbReference type="PROSITE" id="PS50109"/>
    </source>
</evidence>
<dbReference type="InterPro" id="IPR004358">
    <property type="entry name" value="Sig_transdc_His_kin-like_C"/>
</dbReference>
<dbReference type="CDD" id="cd00082">
    <property type="entry name" value="HisKA"/>
    <property type="match status" value="1"/>
</dbReference>
<dbReference type="SMART" id="SM00091">
    <property type="entry name" value="PAS"/>
    <property type="match status" value="1"/>
</dbReference>
<evidence type="ECO:0000256" key="3">
    <source>
        <dbReference type="ARBA" id="ARBA00022553"/>
    </source>
</evidence>
<proteinExistence type="predicted"/>
<dbReference type="SMART" id="SM00387">
    <property type="entry name" value="HATPase_c"/>
    <property type="match status" value="1"/>
</dbReference>